<name>A0A212LDR1_9HYPH</name>
<dbReference type="AlphaFoldDB" id="A0A212LDR1"/>
<gene>
    <name evidence="1" type="ORF">KL86PLE_30074</name>
</gene>
<sequence>MPDLWSEARGCVAHYALDETGKVDYSEATFKPVLRVSHDRRTCGGAALPAHR</sequence>
<reference evidence="1" key="1">
    <citation type="submission" date="2016-08" db="EMBL/GenBank/DDBJ databases">
        <authorList>
            <person name="Seilhamer J.J."/>
        </authorList>
    </citation>
    <scope>NUCLEOTIDE SEQUENCE</scope>
    <source>
        <strain evidence="1">86</strain>
    </source>
</reference>
<protein>
    <submittedName>
        <fullName evidence="1">Uncharacterized protein</fullName>
    </submittedName>
</protein>
<dbReference type="EMBL" id="FMJD01000007">
    <property type="protein sequence ID" value="SCM75627.1"/>
    <property type="molecule type" value="Genomic_DNA"/>
</dbReference>
<proteinExistence type="predicted"/>
<evidence type="ECO:0000313" key="1">
    <source>
        <dbReference type="EMBL" id="SCM75627.1"/>
    </source>
</evidence>
<organism evidence="1">
    <name type="scientific">uncultured Pleomorphomonas sp</name>
    <dbReference type="NCBI Taxonomy" id="442121"/>
    <lineage>
        <taxon>Bacteria</taxon>
        <taxon>Pseudomonadati</taxon>
        <taxon>Pseudomonadota</taxon>
        <taxon>Alphaproteobacteria</taxon>
        <taxon>Hyphomicrobiales</taxon>
        <taxon>Pleomorphomonadaceae</taxon>
        <taxon>Pleomorphomonas</taxon>
        <taxon>environmental samples</taxon>
    </lineage>
</organism>
<accession>A0A212LDR1</accession>